<dbReference type="InterPro" id="IPR001647">
    <property type="entry name" value="HTH_TetR"/>
</dbReference>
<comment type="caution">
    <text evidence="4">The sequence shown here is derived from an EMBL/GenBank/DDBJ whole genome shotgun (WGS) entry which is preliminary data.</text>
</comment>
<evidence type="ECO:0000313" key="5">
    <source>
        <dbReference type="Proteomes" id="UP001207337"/>
    </source>
</evidence>
<name>A0ABT3Q118_9BACT</name>
<dbReference type="PRINTS" id="PR00455">
    <property type="entry name" value="HTHTETR"/>
</dbReference>
<keyword evidence="5" id="KW-1185">Reference proteome</keyword>
<accession>A0ABT3Q118</accession>
<dbReference type="SUPFAM" id="SSF46689">
    <property type="entry name" value="Homeodomain-like"/>
    <property type="match status" value="1"/>
</dbReference>
<dbReference type="Gene3D" id="1.10.357.10">
    <property type="entry name" value="Tetracycline Repressor, domain 2"/>
    <property type="match status" value="1"/>
</dbReference>
<dbReference type="InterPro" id="IPR009057">
    <property type="entry name" value="Homeodomain-like_sf"/>
</dbReference>
<dbReference type="EMBL" id="JAJNDC010000003">
    <property type="protein sequence ID" value="MCW9713819.1"/>
    <property type="molecule type" value="Genomic_DNA"/>
</dbReference>
<feature type="DNA-binding region" description="H-T-H motif" evidence="2">
    <location>
        <begin position="29"/>
        <end position="48"/>
    </location>
</feature>
<proteinExistence type="predicted"/>
<feature type="domain" description="HTH tetR-type" evidence="3">
    <location>
        <begin position="6"/>
        <end position="66"/>
    </location>
</feature>
<keyword evidence="1 2" id="KW-0238">DNA-binding</keyword>
<protein>
    <submittedName>
        <fullName evidence="4">TetR/AcrR family transcriptional regulator</fullName>
    </submittedName>
</protein>
<evidence type="ECO:0000259" key="3">
    <source>
        <dbReference type="PROSITE" id="PS50977"/>
    </source>
</evidence>
<dbReference type="Proteomes" id="UP001207337">
    <property type="component" value="Unassembled WGS sequence"/>
</dbReference>
<dbReference type="RefSeq" id="WP_265790786.1">
    <property type="nucleotide sequence ID" value="NZ_BAABRS010000003.1"/>
</dbReference>
<evidence type="ECO:0000256" key="1">
    <source>
        <dbReference type="ARBA" id="ARBA00023125"/>
    </source>
</evidence>
<sequence length="201" mass="22878">MPESKSGSRSEIINAARTEFLARGYEGARMKNISDHIGVSQAMIHYYFNTKKELFEHVYAQSVVTVFDGLSEKLEEDIPIFKKIEQFIDFCLQRADDHSEALGFIITESRRNPDWLIPLFKEQVSLDSDVLKSQIEEAASDYLITSVEPEQLLLNIFSLCYYPTLAFPVHNAMLPNKPGLVRSATDRKGIVLDTVLNWLTS</sequence>
<dbReference type="Pfam" id="PF00440">
    <property type="entry name" value="TetR_N"/>
    <property type="match status" value="1"/>
</dbReference>
<dbReference type="PANTHER" id="PTHR30328:SF54">
    <property type="entry name" value="HTH-TYPE TRANSCRIPTIONAL REPRESSOR SCO4008"/>
    <property type="match status" value="1"/>
</dbReference>
<evidence type="ECO:0000256" key="2">
    <source>
        <dbReference type="PROSITE-ProRule" id="PRU00335"/>
    </source>
</evidence>
<dbReference type="InterPro" id="IPR036271">
    <property type="entry name" value="Tet_transcr_reg_TetR-rel_C_sf"/>
</dbReference>
<gene>
    <name evidence="4" type="ORF">LQ318_12980</name>
</gene>
<dbReference type="SUPFAM" id="SSF48498">
    <property type="entry name" value="Tetracyclin repressor-like, C-terminal domain"/>
    <property type="match status" value="1"/>
</dbReference>
<dbReference type="PANTHER" id="PTHR30328">
    <property type="entry name" value="TRANSCRIPTIONAL REPRESSOR"/>
    <property type="match status" value="1"/>
</dbReference>
<dbReference type="PROSITE" id="PS50977">
    <property type="entry name" value="HTH_TETR_2"/>
    <property type="match status" value="1"/>
</dbReference>
<reference evidence="4 5" key="1">
    <citation type="submission" date="2021-11" db="EMBL/GenBank/DDBJ databases">
        <title>Aliifidinibius sp. nov., a new bacterium isolated from saline soil.</title>
        <authorList>
            <person name="Galisteo C."/>
            <person name="De La Haba R."/>
            <person name="Sanchez-Porro C."/>
            <person name="Ventosa A."/>
        </authorList>
    </citation>
    <scope>NUCLEOTIDE SEQUENCE [LARGE SCALE GENOMIC DNA]</scope>
    <source>
        <strain evidence="4 5">KACC 190600</strain>
    </source>
</reference>
<organism evidence="4 5">
    <name type="scientific">Fodinibius salicampi</name>
    <dbReference type="NCBI Taxonomy" id="1920655"/>
    <lineage>
        <taxon>Bacteria</taxon>
        <taxon>Pseudomonadati</taxon>
        <taxon>Balneolota</taxon>
        <taxon>Balneolia</taxon>
        <taxon>Balneolales</taxon>
        <taxon>Balneolaceae</taxon>
        <taxon>Fodinibius</taxon>
    </lineage>
</organism>
<evidence type="ECO:0000313" key="4">
    <source>
        <dbReference type="EMBL" id="MCW9713819.1"/>
    </source>
</evidence>
<dbReference type="InterPro" id="IPR050109">
    <property type="entry name" value="HTH-type_TetR-like_transc_reg"/>
</dbReference>